<feature type="transmembrane region" description="Helical" evidence="1">
    <location>
        <begin position="57"/>
        <end position="78"/>
    </location>
</feature>
<keyword evidence="3" id="KW-1185">Reference proteome</keyword>
<name>A0A8S9SZE4_9CYAN</name>
<proteinExistence type="predicted"/>
<evidence type="ECO:0000313" key="3">
    <source>
        <dbReference type="Proteomes" id="UP000029738"/>
    </source>
</evidence>
<organism evidence="2 3">
    <name type="scientific">Tolypothrix bouteillei VB521301</name>
    <dbReference type="NCBI Taxonomy" id="1479485"/>
    <lineage>
        <taxon>Bacteria</taxon>
        <taxon>Bacillati</taxon>
        <taxon>Cyanobacteriota</taxon>
        <taxon>Cyanophyceae</taxon>
        <taxon>Nostocales</taxon>
        <taxon>Tolypothrichaceae</taxon>
        <taxon>Tolypothrix</taxon>
    </lineage>
</organism>
<dbReference type="Proteomes" id="UP000029738">
    <property type="component" value="Unassembled WGS sequence"/>
</dbReference>
<keyword evidence="1" id="KW-0472">Membrane</keyword>
<comment type="caution">
    <text evidence="2">The sequence shown here is derived from an EMBL/GenBank/DDBJ whole genome shotgun (WGS) entry which is preliminary data.</text>
</comment>
<feature type="transmembrane region" description="Helical" evidence="1">
    <location>
        <begin position="12"/>
        <end position="37"/>
    </location>
</feature>
<reference evidence="2" key="1">
    <citation type="journal article" date="2015" name="Genome Announc.">
        <title>Draft Genome Sequence of Tolypothrix boutellei Strain VB521301.</title>
        <authorList>
            <person name="Chandrababunaidu M.M."/>
            <person name="Singh D."/>
            <person name="Sen D."/>
            <person name="Bhan S."/>
            <person name="Das S."/>
            <person name="Gupta A."/>
            <person name="Adhikary S.P."/>
            <person name="Tripathy S."/>
        </authorList>
    </citation>
    <scope>NUCLEOTIDE SEQUENCE</scope>
    <source>
        <strain evidence="2">VB521301</strain>
    </source>
</reference>
<feature type="transmembrane region" description="Helical" evidence="1">
    <location>
        <begin position="90"/>
        <end position="119"/>
    </location>
</feature>
<keyword evidence="1" id="KW-1133">Transmembrane helix</keyword>
<gene>
    <name evidence="2" type="ORF">DA73_0400006400</name>
</gene>
<evidence type="ECO:0000256" key="1">
    <source>
        <dbReference type="SAM" id="Phobius"/>
    </source>
</evidence>
<keyword evidence="1" id="KW-0812">Transmembrane</keyword>
<accession>A0A8S9SZE4</accession>
<dbReference type="AlphaFoldDB" id="A0A8S9SZE4"/>
<protein>
    <submittedName>
        <fullName evidence="2">Uncharacterized protein</fullName>
    </submittedName>
</protein>
<sequence length="229" mass="25573">MQFLIRSFNLYVNSWWIPIAGTYCILTVIGLCVFWQTGCVPLPWIAPVRWFNSSIDLLFLPLLALFAVSTFGMIIAASNQLQKRERKKGIAIFFIFLISLLLSILGLLNLFIILMGPIWCSQTPRSKAYAVEVTQDLAELAPLPKSATHIKTEMKGGAFDRTVVVTFEALKSDIEEWLMASQGTSELVPEKLPDKSLKYSISSGNGGQVALLVLSADKRKVKIQVAYWL</sequence>
<evidence type="ECO:0000313" key="2">
    <source>
        <dbReference type="EMBL" id="KAF3885137.1"/>
    </source>
</evidence>
<dbReference type="EMBL" id="JHEG04000001">
    <property type="protein sequence ID" value="KAF3885137.1"/>
    <property type="molecule type" value="Genomic_DNA"/>
</dbReference>
<reference evidence="2" key="2">
    <citation type="submission" date="2019-11" db="EMBL/GenBank/DDBJ databases">
        <title>Improved Assembly of Tolypothrix boutellei genome.</title>
        <authorList>
            <person name="Sarangi A.N."/>
            <person name="Mukherjee M."/>
            <person name="Ghosh S."/>
            <person name="Singh D."/>
            <person name="Das A."/>
            <person name="Kant S."/>
            <person name="Prusty A."/>
            <person name="Tripathy S."/>
        </authorList>
    </citation>
    <scope>NUCLEOTIDE SEQUENCE</scope>
    <source>
        <strain evidence="2">VB521301</strain>
    </source>
</reference>